<reference evidence="2 3" key="1">
    <citation type="submission" date="2014-08" db="EMBL/GenBank/DDBJ databases">
        <title>Whole genome shotgun sequence of Rhizobium rubi NBRC 13261.</title>
        <authorList>
            <person name="Katano-Makiyama Y."/>
            <person name="Hosoyama A."/>
            <person name="Hashimoto M."/>
            <person name="Hosoyama Y."/>
            <person name="Noguchi M."/>
            <person name="Tsuchikane K."/>
            <person name="Uohara A."/>
            <person name="Ohji S."/>
            <person name="Ichikawa N."/>
            <person name="Kimura A."/>
            <person name="Yamazoe A."/>
            <person name="Fujita N."/>
        </authorList>
    </citation>
    <scope>NUCLEOTIDE SEQUENCE [LARGE SCALE GENOMIC DNA]</scope>
    <source>
        <strain evidence="2 3">NBRC 13261</strain>
    </source>
</reference>
<name>A0A081CWB3_9HYPH</name>
<dbReference type="eggNOG" id="COG0625">
    <property type="taxonomic scope" value="Bacteria"/>
</dbReference>
<dbReference type="EMBL" id="BBJU01000014">
    <property type="protein sequence ID" value="GAK70959.1"/>
    <property type="molecule type" value="Genomic_DNA"/>
</dbReference>
<dbReference type="CDD" id="cd03194">
    <property type="entry name" value="GST_C_3"/>
    <property type="match status" value="1"/>
</dbReference>
<organism evidence="2 3">
    <name type="scientific">Agrobacterium rubi TR3 = NBRC 13261</name>
    <dbReference type="NCBI Taxonomy" id="1368415"/>
    <lineage>
        <taxon>Bacteria</taxon>
        <taxon>Pseudomonadati</taxon>
        <taxon>Pseudomonadota</taxon>
        <taxon>Alphaproteobacteria</taxon>
        <taxon>Hyphomicrobiales</taxon>
        <taxon>Rhizobiaceae</taxon>
        <taxon>Rhizobium/Agrobacterium group</taxon>
        <taxon>Agrobacterium</taxon>
    </lineage>
</organism>
<dbReference type="InterPro" id="IPR004045">
    <property type="entry name" value="Glutathione_S-Trfase_N"/>
</dbReference>
<dbReference type="GO" id="GO:0006749">
    <property type="term" value="P:glutathione metabolic process"/>
    <property type="evidence" value="ECO:0007669"/>
    <property type="project" value="TreeGrafter"/>
</dbReference>
<dbReference type="Pfam" id="PF13409">
    <property type="entry name" value="GST_N_2"/>
    <property type="match status" value="1"/>
</dbReference>
<dbReference type="SUPFAM" id="SSF52833">
    <property type="entry name" value="Thioredoxin-like"/>
    <property type="match status" value="1"/>
</dbReference>
<dbReference type="Gene3D" id="3.40.30.10">
    <property type="entry name" value="Glutaredoxin"/>
    <property type="match status" value="1"/>
</dbReference>
<evidence type="ECO:0000313" key="2">
    <source>
        <dbReference type="EMBL" id="GAK70959.1"/>
    </source>
</evidence>
<dbReference type="PROSITE" id="PS50404">
    <property type="entry name" value="GST_NTER"/>
    <property type="match status" value="1"/>
</dbReference>
<dbReference type="RefSeq" id="WP_045230508.1">
    <property type="nucleotide sequence ID" value="NZ_BBJU01000014.1"/>
</dbReference>
<dbReference type="GO" id="GO:0006559">
    <property type="term" value="P:L-phenylalanine catabolic process"/>
    <property type="evidence" value="ECO:0007669"/>
    <property type="project" value="TreeGrafter"/>
</dbReference>
<dbReference type="AlphaFoldDB" id="A0A081CWB3"/>
<dbReference type="CDD" id="cd03043">
    <property type="entry name" value="GST_N_1"/>
    <property type="match status" value="1"/>
</dbReference>
<accession>A0A081CWB3</accession>
<evidence type="ECO:0000313" key="3">
    <source>
        <dbReference type="Proteomes" id="UP000028701"/>
    </source>
</evidence>
<dbReference type="GO" id="GO:0004364">
    <property type="term" value="F:glutathione transferase activity"/>
    <property type="evidence" value="ECO:0007669"/>
    <property type="project" value="TreeGrafter"/>
</dbReference>
<dbReference type="SFLD" id="SFLDS00019">
    <property type="entry name" value="Glutathione_Transferase_(cytos"/>
    <property type="match status" value="1"/>
</dbReference>
<dbReference type="Proteomes" id="UP000028701">
    <property type="component" value="Unassembled WGS sequence"/>
</dbReference>
<dbReference type="SUPFAM" id="SSF47616">
    <property type="entry name" value="GST C-terminal domain-like"/>
    <property type="match status" value="1"/>
</dbReference>
<evidence type="ECO:0000259" key="1">
    <source>
        <dbReference type="PROSITE" id="PS50404"/>
    </source>
</evidence>
<dbReference type="InterPro" id="IPR036249">
    <property type="entry name" value="Thioredoxin-like_sf"/>
</dbReference>
<comment type="caution">
    <text evidence="2">The sequence shown here is derived from an EMBL/GenBank/DDBJ whole genome shotgun (WGS) entry which is preliminary data.</text>
</comment>
<dbReference type="InterPro" id="IPR036282">
    <property type="entry name" value="Glutathione-S-Trfase_C_sf"/>
</dbReference>
<protein>
    <submittedName>
        <fullName evidence="2">Putative glutathione S-transferase</fullName>
    </submittedName>
</protein>
<dbReference type="OrthoDB" id="9799538at2"/>
<keyword evidence="2" id="KW-0808">Transferase</keyword>
<dbReference type="SFLD" id="SFLDG00358">
    <property type="entry name" value="Main_(cytGST)"/>
    <property type="match status" value="1"/>
</dbReference>
<dbReference type="Gene3D" id="1.20.1050.10">
    <property type="match status" value="1"/>
</dbReference>
<dbReference type="PANTHER" id="PTHR42673:SF4">
    <property type="entry name" value="MALEYLACETOACETATE ISOMERASE"/>
    <property type="match status" value="1"/>
</dbReference>
<feature type="domain" description="GST N-terminal" evidence="1">
    <location>
        <begin position="2"/>
        <end position="80"/>
    </location>
</feature>
<dbReference type="InterPro" id="IPR040079">
    <property type="entry name" value="Glutathione_S-Trfase"/>
</dbReference>
<proteinExistence type="predicted"/>
<gene>
    <name evidence="2" type="ORF">RRU01S_14_01820</name>
</gene>
<dbReference type="GO" id="GO:0016034">
    <property type="term" value="F:maleylacetoacetate isomerase activity"/>
    <property type="evidence" value="ECO:0007669"/>
    <property type="project" value="TreeGrafter"/>
</dbReference>
<sequence>MYELYITNKNYSSWSLRPWVLMEELAIPFAEKLVPFGEAAHDFTSFSPTGKVPCLVDGDLTIWESVSIIEYLAERHEGVWAHDAKARAWSRSATAEMHAGFSTLRNQHPMTVGLRIRPSQISASLQNDISRVDALWQQGLSAFGGPFLAGETFTAVDAFFCPVAFRFQTYGTVLSEAGARYNNLLLSVPAMTKWQTAALQEVWRDAGHEAEARAVGEWLEDLRGN</sequence>
<dbReference type="PANTHER" id="PTHR42673">
    <property type="entry name" value="MALEYLACETOACETATE ISOMERASE"/>
    <property type="match status" value="1"/>
</dbReference>